<dbReference type="EMBL" id="CP000112">
    <property type="protein sequence ID" value="ABB38139.1"/>
    <property type="molecule type" value="Genomic_DNA"/>
</dbReference>
<sequence>MMLGLGSLEAALAFWLSIMAACGCVGWGIWNWNEKGSSDAGHLPRMDTGKAGGTENDR</sequence>
<dbReference type="RefSeq" id="WP_011367316.1">
    <property type="nucleotide sequence ID" value="NC_007519.1"/>
</dbReference>
<protein>
    <submittedName>
        <fullName evidence="3">Uncharacterized protein</fullName>
    </submittedName>
</protein>
<dbReference type="InterPro" id="IPR054615">
    <property type="entry name" value="Symport_access"/>
</dbReference>
<feature type="region of interest" description="Disordered" evidence="1">
    <location>
        <begin position="36"/>
        <end position="58"/>
    </location>
</feature>
<evidence type="ECO:0000313" key="4">
    <source>
        <dbReference type="Proteomes" id="UP000002710"/>
    </source>
</evidence>
<evidence type="ECO:0000313" key="3">
    <source>
        <dbReference type="EMBL" id="ABB38139.1"/>
    </source>
</evidence>
<dbReference type="NCBIfam" id="NF045580">
    <property type="entry name" value="symport_access"/>
    <property type="match status" value="1"/>
</dbReference>
<organism evidence="3 4">
    <name type="scientific">Oleidesulfovibrio alaskensis (strain ATCC BAA-1058 / DSM 17464 / G20)</name>
    <name type="common">Desulfovibrio alaskensis</name>
    <dbReference type="NCBI Taxonomy" id="207559"/>
    <lineage>
        <taxon>Bacteria</taxon>
        <taxon>Pseudomonadati</taxon>
        <taxon>Thermodesulfobacteriota</taxon>
        <taxon>Desulfovibrionia</taxon>
        <taxon>Desulfovibrionales</taxon>
        <taxon>Desulfovibrionaceae</taxon>
        <taxon>Oleidesulfovibrio</taxon>
    </lineage>
</organism>
<dbReference type="STRING" id="207559.Dde_1338"/>
<evidence type="ECO:0000256" key="2">
    <source>
        <dbReference type="SAM" id="Phobius"/>
    </source>
</evidence>
<feature type="transmembrane region" description="Helical" evidence="2">
    <location>
        <begin position="12"/>
        <end position="30"/>
    </location>
</feature>
<accession>Q312K7</accession>
<evidence type="ECO:0000256" key="1">
    <source>
        <dbReference type="SAM" id="MobiDB-lite"/>
    </source>
</evidence>
<reference evidence="3 4" key="1">
    <citation type="journal article" date="2011" name="J. Bacteriol.">
        <title>Complete genome sequence and updated annotation of Desulfovibrio alaskensis G20.</title>
        <authorList>
            <person name="Hauser L.J."/>
            <person name="Land M.L."/>
            <person name="Brown S.D."/>
            <person name="Larimer F."/>
            <person name="Keller K.L."/>
            <person name="Rapp-Giles B.J."/>
            <person name="Price M.N."/>
            <person name="Lin M."/>
            <person name="Bruce D.C."/>
            <person name="Detter J.C."/>
            <person name="Tapia R."/>
            <person name="Han C.S."/>
            <person name="Goodwin L.A."/>
            <person name="Cheng J.F."/>
            <person name="Pitluck S."/>
            <person name="Copeland A."/>
            <person name="Lucas S."/>
            <person name="Nolan M."/>
            <person name="Lapidus A.L."/>
            <person name="Palumbo A.V."/>
            <person name="Wall J.D."/>
        </authorList>
    </citation>
    <scope>NUCLEOTIDE SEQUENCE [LARGE SCALE GENOMIC DNA]</scope>
    <source>
        <strain evidence="4">ATCC BAA 1058 / DSM 17464 / G20</strain>
    </source>
</reference>
<keyword evidence="2" id="KW-1133">Transmembrane helix</keyword>
<keyword evidence="2" id="KW-0812">Transmembrane</keyword>
<dbReference type="HOGENOM" id="CLU_212015_0_0_7"/>
<keyword evidence="4" id="KW-1185">Reference proteome</keyword>
<proteinExistence type="predicted"/>
<dbReference type="KEGG" id="dde:Dde_1338"/>
<name>Q312K7_OLEA2</name>
<gene>
    <name evidence="3" type="ordered locus">Dde_1338</name>
</gene>
<dbReference type="AlphaFoldDB" id="Q312K7"/>
<dbReference type="Proteomes" id="UP000002710">
    <property type="component" value="Chromosome"/>
</dbReference>
<keyword evidence="2" id="KW-0472">Membrane</keyword>